<organism evidence="2 3">
    <name type="scientific">Panicum miliaceum</name>
    <name type="common">Proso millet</name>
    <name type="synonym">Broomcorn millet</name>
    <dbReference type="NCBI Taxonomy" id="4540"/>
    <lineage>
        <taxon>Eukaryota</taxon>
        <taxon>Viridiplantae</taxon>
        <taxon>Streptophyta</taxon>
        <taxon>Embryophyta</taxon>
        <taxon>Tracheophyta</taxon>
        <taxon>Spermatophyta</taxon>
        <taxon>Magnoliopsida</taxon>
        <taxon>Liliopsida</taxon>
        <taxon>Poales</taxon>
        <taxon>Poaceae</taxon>
        <taxon>PACMAD clade</taxon>
        <taxon>Panicoideae</taxon>
        <taxon>Panicodae</taxon>
        <taxon>Paniceae</taxon>
        <taxon>Panicinae</taxon>
        <taxon>Panicum</taxon>
        <taxon>Panicum sect. Panicum</taxon>
    </lineage>
</organism>
<keyword evidence="3" id="KW-1185">Reference proteome</keyword>
<feature type="region of interest" description="Disordered" evidence="1">
    <location>
        <begin position="48"/>
        <end position="69"/>
    </location>
</feature>
<comment type="caution">
    <text evidence="2">The sequence shown here is derived from an EMBL/GenBank/DDBJ whole genome shotgun (WGS) entry which is preliminary data.</text>
</comment>
<sequence>MAVFDAVVLAAPHGAGLGGAAVPASTTTLVPACAVCRAAVSAGVWRTTPRSASPWPASPARSPTSCKKREEEEGEAAGFVFRDIVSLVGIGSAKVLVSIASRTHPSNSRAIFFEIRDMGRHIPEVGSASPREHLVDYSCPLPLPKDASLSAVAIDSAVLAKRHQFDIWRTTPLEVTY</sequence>
<name>A0A3L6QBP5_PANMI</name>
<accession>A0A3L6QBP5</accession>
<evidence type="ECO:0000256" key="1">
    <source>
        <dbReference type="SAM" id="MobiDB-lite"/>
    </source>
</evidence>
<reference evidence="3" key="1">
    <citation type="journal article" date="2019" name="Nat. Commun.">
        <title>The genome of broomcorn millet.</title>
        <authorList>
            <person name="Zou C."/>
            <person name="Miki D."/>
            <person name="Li D."/>
            <person name="Tang Q."/>
            <person name="Xiao L."/>
            <person name="Rajput S."/>
            <person name="Deng P."/>
            <person name="Jia W."/>
            <person name="Huang R."/>
            <person name="Zhang M."/>
            <person name="Sun Y."/>
            <person name="Hu J."/>
            <person name="Fu X."/>
            <person name="Schnable P.S."/>
            <person name="Li F."/>
            <person name="Zhang H."/>
            <person name="Feng B."/>
            <person name="Zhu X."/>
            <person name="Liu R."/>
            <person name="Schnable J.C."/>
            <person name="Zhu J.-K."/>
            <person name="Zhang H."/>
        </authorList>
    </citation>
    <scope>NUCLEOTIDE SEQUENCE [LARGE SCALE GENOMIC DNA]</scope>
</reference>
<dbReference type="AlphaFoldDB" id="A0A3L6QBP5"/>
<protein>
    <submittedName>
        <fullName evidence="2">Uncharacterized protein</fullName>
    </submittedName>
</protein>
<dbReference type="Proteomes" id="UP000275267">
    <property type="component" value="Unassembled WGS sequence"/>
</dbReference>
<dbReference type="EMBL" id="PQIB02000013">
    <property type="protein sequence ID" value="RLM74996.1"/>
    <property type="molecule type" value="Genomic_DNA"/>
</dbReference>
<evidence type="ECO:0000313" key="3">
    <source>
        <dbReference type="Proteomes" id="UP000275267"/>
    </source>
</evidence>
<proteinExistence type="predicted"/>
<feature type="compositionally biased region" description="Low complexity" evidence="1">
    <location>
        <begin position="48"/>
        <end position="65"/>
    </location>
</feature>
<evidence type="ECO:0000313" key="2">
    <source>
        <dbReference type="EMBL" id="RLM74996.1"/>
    </source>
</evidence>
<gene>
    <name evidence="2" type="ORF">C2845_PM15G14000</name>
</gene>